<gene>
    <name evidence="1" type="ORF">IE53DRAFT_49830</name>
</gene>
<sequence length="221" mass="23736">MLSNSLTKVPVASVLVGLLLFLVQAQAVPSNPTSGGQDPSVKAPWLVRSAFHEDAGANFLELRDKVLDYDGLSSDILKRTATGPSHRVATGDECGGNSEITDGIDCARAYMRSLRMPRPHESTPHVPAKDAGGAFVYNAHILATDPKSYKAILGCEESRFVLEVSPKDPILKCEAPSGTDPAAFVTFCEPKNNRKPTDPIVVGHFQSLCEISKGELQRYGS</sequence>
<organism evidence="1 2">
    <name type="scientific">Violaceomyces palustris</name>
    <dbReference type="NCBI Taxonomy" id="1673888"/>
    <lineage>
        <taxon>Eukaryota</taxon>
        <taxon>Fungi</taxon>
        <taxon>Dikarya</taxon>
        <taxon>Basidiomycota</taxon>
        <taxon>Ustilaginomycotina</taxon>
        <taxon>Ustilaginomycetes</taxon>
        <taxon>Violaceomycetales</taxon>
        <taxon>Violaceomycetaceae</taxon>
        <taxon>Violaceomyces</taxon>
    </lineage>
</organism>
<keyword evidence="2" id="KW-1185">Reference proteome</keyword>
<protein>
    <submittedName>
        <fullName evidence="1">Uncharacterized protein</fullName>
    </submittedName>
</protein>
<name>A0ACD0P7Y0_9BASI</name>
<proteinExistence type="predicted"/>
<accession>A0ACD0P7Y0</accession>
<dbReference type="Proteomes" id="UP000245626">
    <property type="component" value="Unassembled WGS sequence"/>
</dbReference>
<reference evidence="1 2" key="1">
    <citation type="journal article" date="2018" name="Mol. Biol. Evol.">
        <title>Broad Genomic Sampling Reveals a Smut Pathogenic Ancestry of the Fungal Clade Ustilaginomycotina.</title>
        <authorList>
            <person name="Kijpornyongpan T."/>
            <person name="Mondo S.J."/>
            <person name="Barry K."/>
            <person name="Sandor L."/>
            <person name="Lee J."/>
            <person name="Lipzen A."/>
            <person name="Pangilinan J."/>
            <person name="LaButti K."/>
            <person name="Hainaut M."/>
            <person name="Henrissat B."/>
            <person name="Grigoriev I.V."/>
            <person name="Spatafora J.W."/>
            <person name="Aime M.C."/>
        </authorList>
    </citation>
    <scope>NUCLEOTIDE SEQUENCE [LARGE SCALE GENOMIC DNA]</scope>
    <source>
        <strain evidence="1 2">SA 807</strain>
    </source>
</reference>
<dbReference type="EMBL" id="KZ819698">
    <property type="protein sequence ID" value="PWN54054.1"/>
    <property type="molecule type" value="Genomic_DNA"/>
</dbReference>
<evidence type="ECO:0000313" key="1">
    <source>
        <dbReference type="EMBL" id="PWN54054.1"/>
    </source>
</evidence>
<evidence type="ECO:0000313" key="2">
    <source>
        <dbReference type="Proteomes" id="UP000245626"/>
    </source>
</evidence>